<reference evidence="6 7" key="1">
    <citation type="submission" date="2024-01" db="EMBL/GenBank/DDBJ databases">
        <title>The genome of the rayed Mediterranean limpet Patella caerulea (Linnaeus, 1758).</title>
        <authorList>
            <person name="Anh-Thu Weber A."/>
            <person name="Halstead-Nussloch G."/>
        </authorList>
    </citation>
    <scope>NUCLEOTIDE SEQUENCE [LARGE SCALE GENOMIC DNA]</scope>
    <source>
        <strain evidence="6">AATW-2023a</strain>
        <tissue evidence="6">Whole specimen</tissue>
    </source>
</reference>
<evidence type="ECO:0000256" key="4">
    <source>
        <dbReference type="SAM" id="MobiDB-lite"/>
    </source>
</evidence>
<feature type="repeat" description="RCC1" evidence="3">
    <location>
        <begin position="331"/>
        <end position="383"/>
    </location>
</feature>
<dbReference type="PANTHER" id="PTHR45982">
    <property type="entry name" value="REGULATOR OF CHROMOSOME CONDENSATION"/>
    <property type="match status" value="1"/>
</dbReference>
<feature type="domain" description="RCC1-like" evidence="5">
    <location>
        <begin position="109"/>
        <end position="486"/>
    </location>
</feature>
<protein>
    <recommendedName>
        <fullName evidence="5">RCC1-like domain-containing protein</fullName>
    </recommendedName>
</protein>
<dbReference type="InterPro" id="IPR058923">
    <property type="entry name" value="RCC1-like_dom"/>
</dbReference>
<comment type="caution">
    <text evidence="6">The sequence shown here is derived from an EMBL/GenBank/DDBJ whole genome shotgun (WGS) entry which is preliminary data.</text>
</comment>
<evidence type="ECO:0000256" key="3">
    <source>
        <dbReference type="PROSITE-ProRule" id="PRU00235"/>
    </source>
</evidence>
<evidence type="ECO:0000313" key="6">
    <source>
        <dbReference type="EMBL" id="KAK6171994.1"/>
    </source>
</evidence>
<evidence type="ECO:0000256" key="2">
    <source>
        <dbReference type="ARBA" id="ARBA00022737"/>
    </source>
</evidence>
<feature type="repeat" description="RCC1" evidence="3">
    <location>
        <begin position="210"/>
        <end position="261"/>
    </location>
</feature>
<keyword evidence="2" id="KW-0677">Repeat</keyword>
<dbReference type="Gene3D" id="2.130.10.30">
    <property type="entry name" value="Regulator of chromosome condensation 1/beta-lactamase-inhibitor protein II"/>
    <property type="match status" value="1"/>
</dbReference>
<keyword evidence="1" id="KW-0344">Guanine-nucleotide releasing factor</keyword>
<name>A0AAN8JCD9_PATCE</name>
<feature type="repeat" description="RCC1" evidence="3">
    <location>
        <begin position="158"/>
        <end position="209"/>
    </location>
</feature>
<sequence>MSAKGKKRVLENPEDSPGTPEKKTRTTKTNAAKNTKSTEKGVNGKTSDKATTSGKENKLNGKTSTANKDKKDNTVAKENGISKEKVDKSLSKIKVSHRSHGSVMKKGVVLTCGEGDVGQLGLGEDIMEKSRPAFVELPDPIIQVAAGGMHTVCLTDKGTIYTFGCNDEGGLGRDTSVEGSETRPAKVDLPYKIVQVSAGDSHTAALTEDGKVFAWGNFRDANGSIGLTKSGIEKNPSPLLANEVVVKISSGVDHLTCLTDKGDLYTLGCAEQGQLGRLAECFTNRGGRKGLENLLKPGIVRCKRYKSRKLAKFSDVWTGQYSTFVEEKETGDIYGWGLNNYYQLGFADMENRFAPERIESFCRGVKWDVINGGQHHTIALDTDGKVYCLGRADYGRLGLGENCGEKSEPTLIPGLEKTKCLHVDAGGCASFAIDENGDIYAWGMGTTKQLGSGSEDDIFVPTKMVGKALSTRNGLCISGGGQHTVILAQDIPNTNS</sequence>
<organism evidence="6 7">
    <name type="scientific">Patella caerulea</name>
    <name type="common">Rayed Mediterranean limpet</name>
    <dbReference type="NCBI Taxonomy" id="87958"/>
    <lineage>
        <taxon>Eukaryota</taxon>
        <taxon>Metazoa</taxon>
        <taxon>Spiralia</taxon>
        <taxon>Lophotrochozoa</taxon>
        <taxon>Mollusca</taxon>
        <taxon>Gastropoda</taxon>
        <taxon>Patellogastropoda</taxon>
        <taxon>Patelloidea</taxon>
        <taxon>Patellidae</taxon>
        <taxon>Patella</taxon>
    </lineage>
</organism>
<dbReference type="InterPro" id="IPR009091">
    <property type="entry name" value="RCC1/BLIP-II"/>
</dbReference>
<evidence type="ECO:0000313" key="7">
    <source>
        <dbReference type="Proteomes" id="UP001347796"/>
    </source>
</evidence>
<dbReference type="GO" id="GO:0005085">
    <property type="term" value="F:guanyl-nucleotide exchange factor activity"/>
    <property type="evidence" value="ECO:0007669"/>
    <property type="project" value="TreeGrafter"/>
</dbReference>
<dbReference type="PROSITE" id="PS00626">
    <property type="entry name" value="RCC1_2"/>
    <property type="match status" value="2"/>
</dbReference>
<dbReference type="PRINTS" id="PR00633">
    <property type="entry name" value="RCCNDNSATION"/>
</dbReference>
<keyword evidence="7" id="KW-1185">Reference proteome</keyword>
<evidence type="ECO:0000259" key="5">
    <source>
        <dbReference type="Pfam" id="PF25390"/>
    </source>
</evidence>
<accession>A0AAN8JCD9</accession>
<dbReference type="Pfam" id="PF25390">
    <property type="entry name" value="WD40_RLD"/>
    <property type="match status" value="1"/>
</dbReference>
<evidence type="ECO:0000256" key="1">
    <source>
        <dbReference type="ARBA" id="ARBA00022658"/>
    </source>
</evidence>
<feature type="repeat" description="RCC1" evidence="3">
    <location>
        <begin position="437"/>
        <end position="490"/>
    </location>
</feature>
<feature type="compositionally biased region" description="Basic and acidic residues" evidence="4">
    <location>
        <begin position="67"/>
        <end position="83"/>
    </location>
</feature>
<dbReference type="InterPro" id="IPR051553">
    <property type="entry name" value="Ran_GTPase-activating"/>
</dbReference>
<dbReference type="SUPFAM" id="SSF50985">
    <property type="entry name" value="RCC1/BLIP-II"/>
    <property type="match status" value="1"/>
</dbReference>
<dbReference type="PROSITE" id="PS50012">
    <property type="entry name" value="RCC1_3"/>
    <property type="match status" value="6"/>
</dbReference>
<gene>
    <name evidence="6" type="ORF">SNE40_018402</name>
</gene>
<feature type="repeat" description="RCC1" evidence="3">
    <location>
        <begin position="107"/>
        <end position="157"/>
    </location>
</feature>
<proteinExistence type="predicted"/>
<dbReference type="PANTHER" id="PTHR45982:SF1">
    <property type="entry name" value="REGULATOR OF CHROMOSOME CONDENSATION"/>
    <property type="match status" value="1"/>
</dbReference>
<dbReference type="AlphaFoldDB" id="A0AAN8JCD9"/>
<dbReference type="Proteomes" id="UP001347796">
    <property type="component" value="Unassembled WGS sequence"/>
</dbReference>
<dbReference type="EMBL" id="JAZGQO010000013">
    <property type="protein sequence ID" value="KAK6171994.1"/>
    <property type="molecule type" value="Genomic_DNA"/>
</dbReference>
<dbReference type="InterPro" id="IPR000408">
    <property type="entry name" value="Reg_chr_condens"/>
</dbReference>
<feature type="repeat" description="RCC1" evidence="3">
    <location>
        <begin position="384"/>
        <end position="436"/>
    </location>
</feature>
<feature type="region of interest" description="Disordered" evidence="4">
    <location>
        <begin position="1"/>
        <end position="83"/>
    </location>
</feature>
<feature type="compositionally biased region" description="Polar residues" evidence="4">
    <location>
        <begin position="49"/>
        <end position="66"/>
    </location>
</feature>
<dbReference type="GO" id="GO:0005737">
    <property type="term" value="C:cytoplasm"/>
    <property type="evidence" value="ECO:0007669"/>
    <property type="project" value="TreeGrafter"/>
</dbReference>